<dbReference type="NCBIfam" id="TIGR03814">
    <property type="entry name" value="Gln_ase"/>
    <property type="match status" value="1"/>
</dbReference>
<accession>A0ABX2N448</accession>
<organism evidence="7 8">
    <name type="scientific">Parasphingorhabdus flavimaris</name>
    <dbReference type="NCBI Taxonomy" id="266812"/>
    <lineage>
        <taxon>Bacteria</taxon>
        <taxon>Pseudomonadati</taxon>
        <taxon>Pseudomonadota</taxon>
        <taxon>Alphaproteobacteria</taxon>
        <taxon>Sphingomonadales</taxon>
        <taxon>Sphingomonadaceae</taxon>
        <taxon>Parasphingorhabdus</taxon>
    </lineage>
</organism>
<feature type="binding site" evidence="6">
    <location>
        <position position="178"/>
    </location>
    <ligand>
        <name>substrate</name>
    </ligand>
</feature>
<comment type="caution">
    <text evidence="7">The sequence shown here is derived from an EMBL/GenBank/DDBJ whole genome shotgun (WGS) entry which is preliminary data.</text>
</comment>
<feature type="binding site" evidence="6">
    <location>
        <position position="272"/>
    </location>
    <ligand>
        <name>substrate</name>
    </ligand>
</feature>
<evidence type="ECO:0000256" key="6">
    <source>
        <dbReference type="HAMAP-Rule" id="MF_00313"/>
    </source>
</evidence>
<dbReference type="EMBL" id="JABWMH010000003">
    <property type="protein sequence ID" value="NVD28462.1"/>
    <property type="molecule type" value="Genomic_DNA"/>
</dbReference>
<dbReference type="EC" id="3.5.1.2" evidence="3 6"/>
<feature type="binding site" evidence="6">
    <location>
        <position position="254"/>
    </location>
    <ligand>
        <name>substrate</name>
    </ligand>
</feature>
<feature type="binding site" evidence="6">
    <location>
        <position position="120"/>
    </location>
    <ligand>
        <name>substrate</name>
    </ligand>
</feature>
<sequence>MSVENPAVDWGQALASIESAVNPHIGSGKVADYIPALARVDPNKFGLAVALDGGEMHALGDADESFSMQSISKIFTLALTLKQIGDDLWERVGQEPSGSPFNSIVQLEVEQGIPRNPLINAGAIATTDSLVSAYGGGEAGADKAIADLLQLFRRLSQDDSIAIDLNVARSESDTGSRNRALGHFMASFGNMTNPVEAALSAYFRHCSLAISCRQLARAALFLAFDGTDPETGEQIITKRRCRGILAVMMSSGHYDNSGEFAYRIGLPGKSGVGGGILAVAPDQGTIAVWSPGLNQAGTSMVGSLALGELVKQTGWSVFG</sequence>
<comment type="catalytic activity">
    <reaction evidence="5 6">
        <text>L-glutamine + H2O = L-glutamate + NH4(+)</text>
        <dbReference type="Rhea" id="RHEA:15889"/>
        <dbReference type="ChEBI" id="CHEBI:15377"/>
        <dbReference type="ChEBI" id="CHEBI:28938"/>
        <dbReference type="ChEBI" id="CHEBI:29985"/>
        <dbReference type="ChEBI" id="CHEBI:58359"/>
        <dbReference type="EC" id="3.5.1.2"/>
    </reaction>
</comment>
<dbReference type="GO" id="GO:0004359">
    <property type="term" value="F:glutaminase activity"/>
    <property type="evidence" value="ECO:0007669"/>
    <property type="project" value="UniProtKB-EC"/>
</dbReference>
<name>A0ABX2N448_9SPHN</name>
<dbReference type="SUPFAM" id="SSF56601">
    <property type="entry name" value="beta-lactamase/transpeptidase-like"/>
    <property type="match status" value="1"/>
</dbReference>
<keyword evidence="8" id="KW-1185">Reference proteome</keyword>
<dbReference type="InterPro" id="IPR012338">
    <property type="entry name" value="Beta-lactam/transpept-like"/>
</dbReference>
<dbReference type="RefSeq" id="WP_176279907.1">
    <property type="nucleotide sequence ID" value="NZ_JABWMH010000003.1"/>
</dbReference>
<feature type="binding site" evidence="6">
    <location>
        <position position="70"/>
    </location>
    <ligand>
        <name>substrate</name>
    </ligand>
</feature>
<evidence type="ECO:0000256" key="4">
    <source>
        <dbReference type="ARBA" id="ARBA00022801"/>
    </source>
</evidence>
<evidence type="ECO:0000256" key="2">
    <source>
        <dbReference type="ARBA" id="ARBA00011881"/>
    </source>
</evidence>
<dbReference type="Proteomes" id="UP000652427">
    <property type="component" value="Unassembled WGS sequence"/>
</dbReference>
<dbReference type="NCBIfam" id="NF002133">
    <property type="entry name" value="PRK00971.1-2"/>
    <property type="match status" value="1"/>
</dbReference>
<evidence type="ECO:0000313" key="7">
    <source>
        <dbReference type="EMBL" id="NVD28462.1"/>
    </source>
</evidence>
<evidence type="ECO:0000313" key="8">
    <source>
        <dbReference type="Proteomes" id="UP000652427"/>
    </source>
</evidence>
<dbReference type="HAMAP" id="MF_00313">
    <property type="entry name" value="Glutaminase"/>
    <property type="match status" value="1"/>
</dbReference>
<evidence type="ECO:0000256" key="1">
    <source>
        <dbReference type="ARBA" id="ARBA00011076"/>
    </source>
</evidence>
<keyword evidence="4 6" id="KW-0378">Hydrolase</keyword>
<feature type="binding site" evidence="6">
    <location>
        <position position="202"/>
    </location>
    <ligand>
        <name>substrate</name>
    </ligand>
</feature>
<proteinExistence type="inferred from homology"/>
<dbReference type="Pfam" id="PF04960">
    <property type="entry name" value="Glutaminase"/>
    <property type="match status" value="1"/>
</dbReference>
<dbReference type="InterPro" id="IPR015868">
    <property type="entry name" value="Glutaminase"/>
</dbReference>
<dbReference type="PANTHER" id="PTHR12544:SF29">
    <property type="entry name" value="GLUTAMINASE"/>
    <property type="match status" value="1"/>
</dbReference>
<dbReference type="PANTHER" id="PTHR12544">
    <property type="entry name" value="GLUTAMINASE"/>
    <property type="match status" value="1"/>
</dbReference>
<reference evidence="7 8" key="1">
    <citation type="submission" date="2020-06" db="EMBL/GenBank/DDBJ databases">
        <authorList>
            <person name="Kim S.-J."/>
            <person name="Park S.-J."/>
        </authorList>
    </citation>
    <scope>NUCLEOTIDE SEQUENCE [LARGE SCALE GENOMIC DNA]</scope>
    <source>
        <strain evidence="7 8">SW-151</strain>
    </source>
</reference>
<gene>
    <name evidence="6" type="primary">glsA</name>
    <name evidence="7" type="ORF">HUO14_11165</name>
</gene>
<feature type="binding site" evidence="6">
    <location>
        <position position="171"/>
    </location>
    <ligand>
        <name>substrate</name>
    </ligand>
</feature>
<evidence type="ECO:0000256" key="5">
    <source>
        <dbReference type="ARBA" id="ARBA00049534"/>
    </source>
</evidence>
<evidence type="ECO:0000256" key="3">
    <source>
        <dbReference type="ARBA" id="ARBA00012918"/>
    </source>
</evidence>
<comment type="subunit">
    <text evidence="2 6">Homotetramer.</text>
</comment>
<keyword evidence="6" id="KW-0007">Acetylation</keyword>
<comment type="similarity">
    <text evidence="1 6">Belongs to the glutaminase family.</text>
</comment>
<dbReference type="Gene3D" id="3.40.710.10">
    <property type="entry name" value="DD-peptidase/beta-lactamase superfamily"/>
    <property type="match status" value="1"/>
</dbReference>
<protein>
    <recommendedName>
        <fullName evidence="3 6">Glutaminase</fullName>
        <ecNumber evidence="3 6">3.5.1.2</ecNumber>
    </recommendedName>
</protein>